<sequence>MLVLGKTKSSQLCKEFFSNQATQNKGLNIIFNNYLLLNQFLSESHSEELSSLARKEFDDFKKSMKNMDLKLLHLSFGYSEQHQKFTFSYIIRSKKHNNPDFRVDGLIPAQIPFVFFPSMFASFLLDILKEVPYDQLIEVSKGN</sequence>
<evidence type="ECO:0000313" key="1">
    <source>
        <dbReference type="EMBL" id="CAJ0694600.1"/>
    </source>
</evidence>
<accession>A0AAD2END6</accession>
<organism evidence="1 2">
    <name type="scientific">Ralstonia mannitolilytica</name>
    <dbReference type="NCBI Taxonomy" id="105219"/>
    <lineage>
        <taxon>Bacteria</taxon>
        <taxon>Pseudomonadati</taxon>
        <taxon>Pseudomonadota</taxon>
        <taxon>Betaproteobacteria</taxon>
        <taxon>Burkholderiales</taxon>
        <taxon>Burkholderiaceae</taxon>
        <taxon>Ralstonia</taxon>
    </lineage>
</organism>
<dbReference type="Proteomes" id="UP001190002">
    <property type="component" value="Unassembled WGS sequence"/>
</dbReference>
<dbReference type="AlphaFoldDB" id="A0AAD2END6"/>
<name>A0AAD2END6_9RALS</name>
<dbReference type="EMBL" id="CATVXE010000024">
    <property type="protein sequence ID" value="CAJ0694600.1"/>
    <property type="molecule type" value="Genomic_DNA"/>
</dbReference>
<gene>
    <name evidence="1" type="ORF">R77591_04278</name>
</gene>
<reference evidence="1" key="1">
    <citation type="submission" date="2023-07" db="EMBL/GenBank/DDBJ databases">
        <authorList>
            <person name="Peeters C."/>
        </authorList>
    </citation>
    <scope>NUCLEOTIDE SEQUENCE</scope>
    <source>
        <strain evidence="1">R-77591</strain>
    </source>
</reference>
<comment type="caution">
    <text evidence="1">The sequence shown here is derived from an EMBL/GenBank/DDBJ whole genome shotgun (WGS) entry which is preliminary data.</text>
</comment>
<protein>
    <submittedName>
        <fullName evidence="1">Uncharacterized protein</fullName>
    </submittedName>
</protein>
<evidence type="ECO:0000313" key="2">
    <source>
        <dbReference type="Proteomes" id="UP001190002"/>
    </source>
</evidence>
<dbReference type="RefSeq" id="WP_143263676.1">
    <property type="nucleotide sequence ID" value="NZ_CATVXE010000024.1"/>
</dbReference>
<proteinExistence type="predicted"/>